<dbReference type="EMBL" id="QXHD01000004">
    <property type="protein sequence ID" value="NEZ55698.1"/>
    <property type="molecule type" value="Genomic_DNA"/>
</dbReference>
<feature type="transmembrane region" description="Helical" evidence="5">
    <location>
        <begin position="21"/>
        <end position="41"/>
    </location>
</feature>
<evidence type="ECO:0000256" key="2">
    <source>
        <dbReference type="ARBA" id="ARBA00022692"/>
    </source>
</evidence>
<dbReference type="InterPro" id="IPR011020">
    <property type="entry name" value="HTTM-like"/>
</dbReference>
<dbReference type="Proteomes" id="UP000481033">
    <property type="component" value="Unassembled WGS sequence"/>
</dbReference>
<feature type="transmembrane region" description="Helical" evidence="5">
    <location>
        <begin position="253"/>
        <end position="273"/>
    </location>
</feature>
<feature type="domain" description="HTTM-like" evidence="6">
    <location>
        <begin position="19"/>
        <end position="290"/>
    </location>
</feature>
<sequence>MLNFVSNSLDSLEAQIKQSTRIDATSLCLFRVVFGLFTLFLRWPSFRWLSTVPDAFYNPPIFSLSSFLAGFPHAFVFYGIDFCLSVFIVALLIGLFTRFATVALLTTLIVANSFQYSLGKIDHGGVLYLCVLLVMSFQDWGRYFSVDSLLFYGRQVHQESSKPHKNLYFLALLIAFSFFTAGFGKALAWVDFDLSTSGFLSWLYSGYFSYGRTHLLAPFIVGLDLPLLWELIDYSAVLFELGFLLAMFWRRAWYVWLALGCFFHLSNSLLLNIPFNTNAIAYLAFIPWSQLGLFDRFSFHTFRRWIWLLLALWATALALSFSLGSSFSGLAYSLGDLLNIPIPGLVISCVLWIICLSLFIWVIATGKLNYALKSFDPNLNN</sequence>
<gene>
    <name evidence="7" type="ORF">DXZ20_08435</name>
</gene>
<keyword evidence="8" id="KW-1185">Reference proteome</keyword>
<evidence type="ECO:0000313" key="7">
    <source>
        <dbReference type="EMBL" id="NEZ55698.1"/>
    </source>
</evidence>
<comment type="subcellular location">
    <subcellularLocation>
        <location evidence="1">Endomembrane system</location>
        <topology evidence="1">Multi-pass membrane protein</topology>
    </subcellularLocation>
</comment>
<feature type="transmembrane region" description="Helical" evidence="5">
    <location>
        <begin position="167"/>
        <end position="190"/>
    </location>
</feature>
<feature type="transmembrane region" description="Helical" evidence="5">
    <location>
        <begin position="306"/>
        <end position="334"/>
    </location>
</feature>
<keyword evidence="2 5" id="KW-0812">Transmembrane</keyword>
<feature type="transmembrane region" description="Helical" evidence="5">
    <location>
        <begin position="340"/>
        <end position="364"/>
    </location>
</feature>
<dbReference type="GO" id="GO:0012505">
    <property type="term" value="C:endomembrane system"/>
    <property type="evidence" value="ECO:0007669"/>
    <property type="project" value="UniProtKB-SubCell"/>
</dbReference>
<dbReference type="RefSeq" id="WP_163662585.1">
    <property type="nucleotide sequence ID" value="NZ_QXHD01000004.1"/>
</dbReference>
<evidence type="ECO:0000256" key="5">
    <source>
        <dbReference type="SAM" id="Phobius"/>
    </source>
</evidence>
<feature type="transmembrane region" description="Helical" evidence="5">
    <location>
        <begin position="87"/>
        <end position="114"/>
    </location>
</feature>
<proteinExistence type="predicted"/>
<evidence type="ECO:0000256" key="3">
    <source>
        <dbReference type="ARBA" id="ARBA00022989"/>
    </source>
</evidence>
<evidence type="ECO:0000256" key="4">
    <source>
        <dbReference type="ARBA" id="ARBA00023136"/>
    </source>
</evidence>
<evidence type="ECO:0000259" key="6">
    <source>
        <dbReference type="SMART" id="SM00752"/>
    </source>
</evidence>
<reference evidence="7 8" key="1">
    <citation type="journal article" date="2020" name="Microb. Ecol.">
        <title>Ecogenomics of the Marine Benthic Filamentous Cyanobacterium Adonisia.</title>
        <authorList>
            <person name="Walter J.M."/>
            <person name="Coutinho F.H."/>
            <person name="Leomil L."/>
            <person name="Hargreaves P.I."/>
            <person name="Campeao M.E."/>
            <person name="Vieira V.V."/>
            <person name="Silva B.S."/>
            <person name="Fistarol G.O."/>
            <person name="Salomon P.S."/>
            <person name="Sawabe T."/>
            <person name="Mino S."/>
            <person name="Hosokawa M."/>
            <person name="Miyashita H."/>
            <person name="Maruyama F."/>
            <person name="van Verk M.C."/>
            <person name="Dutilh B.E."/>
            <person name="Thompson C.C."/>
            <person name="Thompson F.L."/>
        </authorList>
    </citation>
    <scope>NUCLEOTIDE SEQUENCE [LARGE SCALE GENOMIC DNA]</scope>
    <source>
        <strain evidence="7 8">CCMR0081</strain>
    </source>
</reference>
<protein>
    <recommendedName>
        <fullName evidence="6">HTTM-like domain-containing protein</fullName>
    </recommendedName>
</protein>
<keyword evidence="3 5" id="KW-1133">Transmembrane helix</keyword>
<evidence type="ECO:0000256" key="1">
    <source>
        <dbReference type="ARBA" id="ARBA00004127"/>
    </source>
</evidence>
<name>A0A6M0RHI9_9CYAN</name>
<dbReference type="SMART" id="SM00752">
    <property type="entry name" value="HTTM"/>
    <property type="match status" value="1"/>
</dbReference>
<accession>A0A6M0RHI9</accession>
<keyword evidence="4 5" id="KW-0472">Membrane</keyword>
<organism evidence="7 8">
    <name type="scientific">Adonisia turfae CCMR0081</name>
    <dbReference type="NCBI Taxonomy" id="2292702"/>
    <lineage>
        <taxon>Bacteria</taxon>
        <taxon>Bacillati</taxon>
        <taxon>Cyanobacteriota</taxon>
        <taxon>Adonisia</taxon>
        <taxon>Adonisia turfae</taxon>
    </lineage>
</organism>
<comment type="caution">
    <text evidence="7">The sequence shown here is derived from an EMBL/GenBank/DDBJ whole genome shotgun (WGS) entry which is preliminary data.</text>
</comment>
<evidence type="ECO:0000313" key="8">
    <source>
        <dbReference type="Proteomes" id="UP000481033"/>
    </source>
</evidence>
<dbReference type="AlphaFoldDB" id="A0A6M0RHI9"/>
<feature type="transmembrane region" description="Helical" evidence="5">
    <location>
        <begin position="61"/>
        <end position="80"/>
    </location>
</feature>
<feature type="transmembrane region" description="Helical" evidence="5">
    <location>
        <begin position="126"/>
        <end position="146"/>
    </location>
</feature>